<proteinExistence type="predicted"/>
<evidence type="ECO:0000313" key="1">
    <source>
        <dbReference type="EMBL" id="KAL1529287.1"/>
    </source>
</evidence>
<dbReference type="Proteomes" id="UP001515480">
    <property type="component" value="Unassembled WGS sequence"/>
</dbReference>
<name>A0AB34K7K0_PRYPA</name>
<keyword evidence="2" id="KW-1185">Reference proteome</keyword>
<evidence type="ECO:0000313" key="2">
    <source>
        <dbReference type="Proteomes" id="UP001515480"/>
    </source>
</evidence>
<organism evidence="1 2">
    <name type="scientific">Prymnesium parvum</name>
    <name type="common">Toxic golden alga</name>
    <dbReference type="NCBI Taxonomy" id="97485"/>
    <lineage>
        <taxon>Eukaryota</taxon>
        <taxon>Haptista</taxon>
        <taxon>Haptophyta</taxon>
        <taxon>Prymnesiophyceae</taxon>
        <taxon>Prymnesiales</taxon>
        <taxon>Prymnesiaceae</taxon>
        <taxon>Prymnesium</taxon>
    </lineage>
</organism>
<protein>
    <submittedName>
        <fullName evidence="1">Uncharacterized protein</fullName>
    </submittedName>
</protein>
<dbReference type="AlphaFoldDB" id="A0AB34K7K0"/>
<sequence>MVLLQLQQLAMPIIPQHPASTSFLGFMLDRSSQPSARRALLQDPIFKLQCFKATADIVQVQTDAGMQEYRVPATHAQRDCASARLMRSKQRCKADEAALVAVLLNTPSGNEARTARCGSEWDKHRLDIGV</sequence>
<gene>
    <name evidence="1" type="ORF">AB1Y20_000241</name>
</gene>
<reference evidence="1 2" key="1">
    <citation type="journal article" date="2024" name="Science">
        <title>Giant polyketide synthase enzymes in the biosynthesis of giant marine polyether toxins.</title>
        <authorList>
            <person name="Fallon T.R."/>
            <person name="Shende V.V."/>
            <person name="Wierzbicki I.H."/>
            <person name="Pendleton A.L."/>
            <person name="Watervoot N.F."/>
            <person name="Auber R.P."/>
            <person name="Gonzalez D.J."/>
            <person name="Wisecaver J.H."/>
            <person name="Moore B.S."/>
        </authorList>
    </citation>
    <scope>NUCLEOTIDE SEQUENCE [LARGE SCALE GENOMIC DNA]</scope>
    <source>
        <strain evidence="1 2">12B1</strain>
    </source>
</reference>
<dbReference type="EMBL" id="JBGBPQ010000001">
    <property type="protein sequence ID" value="KAL1529287.1"/>
    <property type="molecule type" value="Genomic_DNA"/>
</dbReference>
<accession>A0AB34K7K0</accession>
<comment type="caution">
    <text evidence="1">The sequence shown here is derived from an EMBL/GenBank/DDBJ whole genome shotgun (WGS) entry which is preliminary data.</text>
</comment>